<proteinExistence type="predicted"/>
<dbReference type="Pfam" id="PF13349">
    <property type="entry name" value="DUF4097"/>
    <property type="match status" value="1"/>
</dbReference>
<keyword evidence="1" id="KW-1133">Transmembrane helix</keyword>
<dbReference type="Gene3D" id="2.160.20.120">
    <property type="match status" value="1"/>
</dbReference>
<keyword evidence="1" id="KW-0472">Membrane</keyword>
<gene>
    <name evidence="3" type="ORF">ANBU17_09780</name>
</gene>
<protein>
    <recommendedName>
        <fullName evidence="2">DUF4097 domain-containing protein</fullName>
    </recommendedName>
</protein>
<keyword evidence="1" id="KW-0812">Transmembrane</keyword>
<dbReference type="AlphaFoldDB" id="A0A916Q7T4"/>
<dbReference type="Proteomes" id="UP000613208">
    <property type="component" value="Unassembled WGS sequence"/>
</dbReference>
<dbReference type="InterPro" id="IPR025164">
    <property type="entry name" value="Toastrack_DUF4097"/>
</dbReference>
<accession>A0A916Q7T4</accession>
<organism evidence="3 4">
    <name type="scientific">Anaerostipes butyraticus</name>
    <dbReference type="NCBI Taxonomy" id="645466"/>
    <lineage>
        <taxon>Bacteria</taxon>
        <taxon>Bacillati</taxon>
        <taxon>Bacillota</taxon>
        <taxon>Clostridia</taxon>
        <taxon>Lachnospirales</taxon>
        <taxon>Lachnospiraceae</taxon>
        <taxon>Anaerostipes</taxon>
    </lineage>
</organism>
<sequence length="265" mass="28544">MKRFFKICSVMVILFLVAGIGFLIAAWRGGATIPAVMDNVIENFKDEETASQYSFGSQGIRKLEIDIGGGNLKIQQGASDEISLENNGKSWVRAEVKDSGETLKIDEGRFASWLRRFWKPRGTAVLTLPENMKLEELDIDCGSGDMTAQNISGDEISVDCGSGDIMIDALRGNDVSIDCGSGDIEIGLLKADTIENDIGSGNLTLMLAGTEDDYHYEIDCGSGDVHIGSRNYSGVKSSYQGGAGSKSLELDSGSGDVRIDFKEDK</sequence>
<evidence type="ECO:0000259" key="2">
    <source>
        <dbReference type="Pfam" id="PF13349"/>
    </source>
</evidence>
<evidence type="ECO:0000256" key="1">
    <source>
        <dbReference type="SAM" id="Phobius"/>
    </source>
</evidence>
<dbReference type="RefSeq" id="WP_201310351.1">
    <property type="nucleotide sequence ID" value="NZ_BLYI01000024.1"/>
</dbReference>
<evidence type="ECO:0000313" key="4">
    <source>
        <dbReference type="Proteomes" id="UP000613208"/>
    </source>
</evidence>
<reference evidence="3" key="1">
    <citation type="submission" date="2020-06" db="EMBL/GenBank/DDBJ databases">
        <title>Characterization of fructooligosaccharide metabolism and fructooligosaccharide-degrading enzymes in human commensal butyrate producers.</title>
        <authorList>
            <person name="Tanno H."/>
            <person name="Fujii T."/>
            <person name="Hirano K."/>
            <person name="Maeno S."/>
            <person name="Tonozuka T."/>
            <person name="Sakamoto M."/>
            <person name="Ohkuma M."/>
            <person name="Tochio T."/>
            <person name="Endo A."/>
        </authorList>
    </citation>
    <scope>NUCLEOTIDE SEQUENCE</scope>
    <source>
        <strain evidence="3">JCM 17466</strain>
    </source>
</reference>
<name>A0A916Q7T4_9FIRM</name>
<evidence type="ECO:0000313" key="3">
    <source>
        <dbReference type="EMBL" id="GFO84631.1"/>
    </source>
</evidence>
<comment type="caution">
    <text evidence="3">The sequence shown here is derived from an EMBL/GenBank/DDBJ whole genome shotgun (WGS) entry which is preliminary data.</text>
</comment>
<dbReference type="EMBL" id="BLYI01000024">
    <property type="protein sequence ID" value="GFO84631.1"/>
    <property type="molecule type" value="Genomic_DNA"/>
</dbReference>
<feature type="domain" description="DUF4097" evidence="2">
    <location>
        <begin position="60"/>
        <end position="263"/>
    </location>
</feature>
<keyword evidence="4" id="KW-1185">Reference proteome</keyword>
<feature type="transmembrane region" description="Helical" evidence="1">
    <location>
        <begin position="7"/>
        <end position="27"/>
    </location>
</feature>